<evidence type="ECO:0008006" key="3">
    <source>
        <dbReference type="Google" id="ProtNLM"/>
    </source>
</evidence>
<organism evidence="1 2">
    <name type="scientific">Chitinophaga sancti</name>
    <dbReference type="NCBI Taxonomy" id="1004"/>
    <lineage>
        <taxon>Bacteria</taxon>
        <taxon>Pseudomonadati</taxon>
        <taxon>Bacteroidota</taxon>
        <taxon>Chitinophagia</taxon>
        <taxon>Chitinophagales</taxon>
        <taxon>Chitinophagaceae</taxon>
        <taxon>Chitinophaga</taxon>
    </lineage>
</organism>
<sequence>MHENNYSFILPEGLIETIQSTLKENGKLSYTKRNKPTKDGINLLHKYLYIPHLLLQNKIFKSDSYEKTGVAINFTLIKNILSLSSEETKAIVDYYIEVGIIELVNSYIFLSLGSKENKCRTYRFTNEWNNVKVYNYQCPTDSTFIKRLIETDYSKKPISSKSPATKANDDIVDYQLKVFNESVGLHQSVYKYFTNKYSVSVDELMDGDIKVDINDYIFYSIIRKDFKITRPDGDSRIYSPLTSIKREHRKYITLNGKQLIGLDVVGCQMLLSSIAVENYFTNTYDGVELPDDMVYYRQLAEAGMLYEKLAEAEVKTSLLTKDRTAYKQRLYKGFFFSKNSKRLNKIQQAFKSLFPSVFDTIVNIKASNEYNSWAITLQKVESVLMLDLISKQLIDKGIQFLNLHDGLYFSTIEDLKVGEEILINCFKDNGGVNVRTKIEQYDEPFEFIEEGKDKNVIWFESMANVKLVNHYFKVADTYFNVKKLTRKEDSKGSKSKKLTKKEFLKLYEEKKAVEQEIENKEVKVVSMLEYNDMIFKSKYIYNQFRKIEELGFQLDPGKIDQYNIYDFNEEWEFHFGSEYNSAIINKHTRMSASYGGYRQYPIEEFVPDIISLIKEEQLLLQSIATK</sequence>
<accession>A0ABZ0XPU4</accession>
<keyword evidence="2" id="KW-1185">Reference proteome</keyword>
<dbReference type="RefSeq" id="WP_322518607.1">
    <property type="nucleotide sequence ID" value="NZ_CP139972.1"/>
</dbReference>
<name>A0ABZ0XPU4_9BACT</name>
<evidence type="ECO:0000313" key="1">
    <source>
        <dbReference type="EMBL" id="WQG92656.1"/>
    </source>
</evidence>
<dbReference type="Proteomes" id="UP001326715">
    <property type="component" value="Chromosome"/>
</dbReference>
<gene>
    <name evidence="1" type="ORF">SR876_14150</name>
</gene>
<dbReference type="EMBL" id="CP140154">
    <property type="protein sequence ID" value="WQG92656.1"/>
    <property type="molecule type" value="Genomic_DNA"/>
</dbReference>
<protein>
    <recommendedName>
        <fullName evidence="3">DNA-directed DNA polymerase</fullName>
    </recommendedName>
</protein>
<evidence type="ECO:0000313" key="2">
    <source>
        <dbReference type="Proteomes" id="UP001326715"/>
    </source>
</evidence>
<proteinExistence type="predicted"/>
<reference evidence="1 2" key="1">
    <citation type="submission" date="2023-11" db="EMBL/GenBank/DDBJ databases">
        <title>MicrobeMod: A computational toolkit for identifying prokaryotic methylation and restriction-modification with nanopore sequencing.</title>
        <authorList>
            <person name="Crits-Christoph A."/>
            <person name="Kang S.C."/>
            <person name="Lee H."/>
            <person name="Ostrov N."/>
        </authorList>
    </citation>
    <scope>NUCLEOTIDE SEQUENCE [LARGE SCALE GENOMIC DNA]</scope>
    <source>
        <strain evidence="1 2">ATCC 23090</strain>
    </source>
</reference>